<feature type="signal peptide" evidence="2">
    <location>
        <begin position="1"/>
        <end position="39"/>
    </location>
</feature>
<keyword evidence="5" id="KW-1185">Reference proteome</keyword>
<sequence>MSTRFAPRPAVPPATPPTIGRRLPAAWSCALAVLLAACAATPPHPAPELALPGHYLHQQGWQTATPAAVAAAQRQGSEATDGPAAWWQVYQDAALDAVLAEVTLRNATLEQAAAQWRQAEAAVAAARASRYPQLDGTASANRSGSSGRSASADGAPQSRFAAGLSASWMPDVWGRLALGQQAAQASADAAAAELAAVRLALQLSAAEQYVSLRRLELDARLLAQTRTAYQRSLLLTRNQYDSGFVARADVIQAQIQLESVQAQIAANQHQQALARNALALLAGSTPGQWQAPGSHDVPLQEPPAIPARIVSALLLQRPDIAAAAGQLAAANAQLGLAQTAWLPDLSLSASAGLQASRWSDFIDAPLRVWSLGPALAASLFDGGARRAATAQAEAAYQARAAAWRASVLQAVQEVEDALAAAQWLQAQHTHQLTLLQLADENLRVVQNQYEAGLVSYLDVATAQNLALGSQRNALDLQAQRLQASMQLIAALGGGWQVPRTASIHP</sequence>
<dbReference type="OrthoDB" id="9770517at2"/>
<evidence type="ECO:0000256" key="2">
    <source>
        <dbReference type="RuleBase" id="RU362097"/>
    </source>
</evidence>
<dbReference type="EMBL" id="RDQO01000002">
    <property type="protein sequence ID" value="RMX06360.1"/>
    <property type="molecule type" value="Genomic_DNA"/>
</dbReference>
<dbReference type="GO" id="GO:0005886">
    <property type="term" value="C:plasma membrane"/>
    <property type="evidence" value="ECO:0007669"/>
    <property type="project" value="UniProtKB-SubCell"/>
</dbReference>
<dbReference type="PANTHER" id="PTHR30203">
    <property type="entry name" value="OUTER MEMBRANE CATION EFFLUX PROTEIN"/>
    <property type="match status" value="1"/>
</dbReference>
<dbReference type="Gene3D" id="2.20.200.10">
    <property type="entry name" value="Outer membrane efflux proteins (OEP)"/>
    <property type="match status" value="1"/>
</dbReference>
<evidence type="ECO:0000256" key="1">
    <source>
        <dbReference type="ARBA" id="ARBA00007613"/>
    </source>
</evidence>
<keyword evidence="2" id="KW-0449">Lipoprotein</keyword>
<name>A0A3M6QTK4_9BURK</name>
<proteinExistence type="inferred from homology"/>
<keyword evidence="2" id="KW-1134">Transmembrane beta strand</keyword>
<dbReference type="Proteomes" id="UP000278006">
    <property type="component" value="Unassembled WGS sequence"/>
</dbReference>
<dbReference type="InterPro" id="IPR003423">
    <property type="entry name" value="OMP_efflux"/>
</dbReference>
<dbReference type="Pfam" id="PF02321">
    <property type="entry name" value="OEP"/>
    <property type="match status" value="2"/>
</dbReference>
<evidence type="ECO:0000256" key="3">
    <source>
        <dbReference type="SAM" id="MobiDB-lite"/>
    </source>
</evidence>
<dbReference type="SUPFAM" id="SSF56954">
    <property type="entry name" value="Outer membrane efflux proteins (OEP)"/>
    <property type="match status" value="1"/>
</dbReference>
<comment type="subcellular location">
    <subcellularLocation>
        <location evidence="2">Cell membrane</location>
        <topology evidence="2">Lipid-anchor</topology>
    </subcellularLocation>
</comment>
<evidence type="ECO:0000313" key="4">
    <source>
        <dbReference type="EMBL" id="RMX06360.1"/>
    </source>
</evidence>
<evidence type="ECO:0000313" key="5">
    <source>
        <dbReference type="Proteomes" id="UP000278006"/>
    </source>
</evidence>
<feature type="region of interest" description="Disordered" evidence="3">
    <location>
        <begin position="134"/>
        <end position="155"/>
    </location>
</feature>
<accession>A0A3M6QTK4</accession>
<keyword evidence="2" id="KW-0564">Palmitate</keyword>
<dbReference type="PANTHER" id="PTHR30203:SF33">
    <property type="entry name" value="BLR4455 PROTEIN"/>
    <property type="match status" value="1"/>
</dbReference>
<organism evidence="4 5">
    <name type="scientific">Corticibacter populi</name>
    <dbReference type="NCBI Taxonomy" id="1550736"/>
    <lineage>
        <taxon>Bacteria</taxon>
        <taxon>Pseudomonadati</taxon>
        <taxon>Pseudomonadota</taxon>
        <taxon>Betaproteobacteria</taxon>
        <taxon>Burkholderiales</taxon>
        <taxon>Comamonadaceae</taxon>
        <taxon>Corticibacter</taxon>
    </lineage>
</organism>
<dbReference type="InterPro" id="IPR010131">
    <property type="entry name" value="MdtP/NodT-like"/>
</dbReference>
<keyword evidence="2" id="KW-0812">Transmembrane</keyword>
<dbReference type="NCBIfam" id="TIGR01845">
    <property type="entry name" value="outer_NodT"/>
    <property type="match status" value="1"/>
</dbReference>
<keyword evidence="2" id="KW-0472">Membrane</keyword>
<protein>
    <submittedName>
        <fullName evidence="4">Efflux transporter outer membrane subunit</fullName>
    </submittedName>
</protein>
<comment type="similarity">
    <text evidence="1 2">Belongs to the outer membrane factor (OMF) (TC 1.B.17) family.</text>
</comment>
<dbReference type="GO" id="GO:0015562">
    <property type="term" value="F:efflux transmembrane transporter activity"/>
    <property type="evidence" value="ECO:0007669"/>
    <property type="project" value="InterPro"/>
</dbReference>
<dbReference type="RefSeq" id="WP_122227487.1">
    <property type="nucleotide sequence ID" value="NZ_RDQO01000002.1"/>
</dbReference>
<dbReference type="Gene3D" id="1.20.1600.10">
    <property type="entry name" value="Outer membrane efflux proteins (OEP)"/>
    <property type="match status" value="1"/>
</dbReference>
<feature type="compositionally biased region" description="Low complexity" evidence="3">
    <location>
        <begin position="138"/>
        <end position="155"/>
    </location>
</feature>
<feature type="chain" id="PRO_5017845438" evidence="2">
    <location>
        <begin position="40"/>
        <end position="505"/>
    </location>
</feature>
<comment type="caution">
    <text evidence="4">The sequence shown here is derived from an EMBL/GenBank/DDBJ whole genome shotgun (WGS) entry which is preliminary data.</text>
</comment>
<dbReference type="AlphaFoldDB" id="A0A3M6QTK4"/>
<gene>
    <name evidence="4" type="ORF">D8I35_07405</name>
</gene>
<keyword evidence="2" id="KW-0732">Signal</keyword>
<reference evidence="4 5" key="1">
    <citation type="submission" date="2018-10" db="EMBL/GenBank/DDBJ databases">
        <title>Draft genome of Cortibacter populi DSM10536.</title>
        <authorList>
            <person name="Bernier A.-M."/>
            <person name="Bernard K."/>
        </authorList>
    </citation>
    <scope>NUCLEOTIDE SEQUENCE [LARGE SCALE GENOMIC DNA]</scope>
    <source>
        <strain evidence="4 5">DSM 105136</strain>
    </source>
</reference>